<reference evidence="2" key="1">
    <citation type="journal article" date="2021" name="Front. Microbiol.">
        <title>Comprehensive Comparative Genomics and Phenotyping of Methylobacterium Species.</title>
        <authorList>
            <person name="Alessa O."/>
            <person name="Ogura Y."/>
            <person name="Fujitani Y."/>
            <person name="Takami H."/>
            <person name="Hayashi T."/>
            <person name="Sahin N."/>
            <person name="Tani A."/>
        </authorList>
    </citation>
    <scope>NUCLEOTIDE SEQUENCE</scope>
    <source>
        <strain evidence="2">KCTC 52305</strain>
    </source>
</reference>
<evidence type="ECO:0000256" key="1">
    <source>
        <dbReference type="SAM" id="Phobius"/>
    </source>
</evidence>
<proteinExistence type="predicted"/>
<feature type="transmembrane region" description="Helical" evidence="1">
    <location>
        <begin position="78"/>
        <end position="100"/>
    </location>
</feature>
<feature type="transmembrane region" description="Helical" evidence="1">
    <location>
        <begin position="51"/>
        <end position="71"/>
    </location>
</feature>
<keyword evidence="3" id="KW-1185">Reference proteome</keyword>
<evidence type="ECO:0000313" key="3">
    <source>
        <dbReference type="Proteomes" id="UP001055167"/>
    </source>
</evidence>
<dbReference type="Proteomes" id="UP001055167">
    <property type="component" value="Unassembled WGS sequence"/>
</dbReference>
<comment type="caution">
    <text evidence="2">The sequence shown here is derived from an EMBL/GenBank/DDBJ whole genome shotgun (WGS) entry which is preliminary data.</text>
</comment>
<gene>
    <name evidence="2" type="ORF">OPKNFCMD_4958</name>
</gene>
<dbReference type="RefSeq" id="WP_128563149.1">
    <property type="nucleotide sequence ID" value="NZ_BPQH01000017.1"/>
</dbReference>
<evidence type="ECO:0000313" key="2">
    <source>
        <dbReference type="EMBL" id="GJD52196.1"/>
    </source>
</evidence>
<keyword evidence="1" id="KW-1133">Transmembrane helix</keyword>
<organism evidence="2 3">
    <name type="scientific">Methylobacterium crusticola</name>
    <dbReference type="NCBI Taxonomy" id="1697972"/>
    <lineage>
        <taxon>Bacteria</taxon>
        <taxon>Pseudomonadati</taxon>
        <taxon>Pseudomonadota</taxon>
        <taxon>Alphaproteobacteria</taxon>
        <taxon>Hyphomicrobiales</taxon>
        <taxon>Methylobacteriaceae</taxon>
        <taxon>Methylobacterium</taxon>
    </lineage>
</organism>
<feature type="transmembrane region" description="Helical" evidence="1">
    <location>
        <begin position="21"/>
        <end position="45"/>
    </location>
</feature>
<protein>
    <recommendedName>
        <fullName evidence="4">Iron transporter</fullName>
    </recommendedName>
</protein>
<dbReference type="EMBL" id="BPQH01000017">
    <property type="protein sequence ID" value="GJD52196.1"/>
    <property type="molecule type" value="Genomic_DNA"/>
</dbReference>
<sequence>MSHRRAARADILGRAAVAGRVVLAAGGGYGIAALATALLSLTLPLPRSEAVTAATLLSVAVMVGVVVAVFAARSLLRALVGVGAAGLVLGGALWLVAGAIPPGPAA</sequence>
<name>A0ABQ4R4H5_9HYPH</name>
<evidence type="ECO:0008006" key="4">
    <source>
        <dbReference type="Google" id="ProtNLM"/>
    </source>
</evidence>
<reference evidence="2" key="2">
    <citation type="submission" date="2021-08" db="EMBL/GenBank/DDBJ databases">
        <authorList>
            <person name="Tani A."/>
            <person name="Ola A."/>
            <person name="Ogura Y."/>
            <person name="Katsura K."/>
            <person name="Hayashi T."/>
        </authorList>
    </citation>
    <scope>NUCLEOTIDE SEQUENCE</scope>
    <source>
        <strain evidence="2">KCTC 52305</strain>
    </source>
</reference>
<keyword evidence="1" id="KW-0812">Transmembrane</keyword>
<keyword evidence="1" id="KW-0472">Membrane</keyword>
<accession>A0ABQ4R4H5</accession>